<organism evidence="1 2">
    <name type="scientific">Rhodocollybia butyracea</name>
    <dbReference type="NCBI Taxonomy" id="206335"/>
    <lineage>
        <taxon>Eukaryota</taxon>
        <taxon>Fungi</taxon>
        <taxon>Dikarya</taxon>
        <taxon>Basidiomycota</taxon>
        <taxon>Agaricomycotina</taxon>
        <taxon>Agaricomycetes</taxon>
        <taxon>Agaricomycetidae</taxon>
        <taxon>Agaricales</taxon>
        <taxon>Marasmiineae</taxon>
        <taxon>Omphalotaceae</taxon>
        <taxon>Rhodocollybia</taxon>
    </lineage>
</organism>
<sequence>MSKKKRRILVYTRDNPIYPSTITLLTGDGTGTARSGCNWRVDEVSPVPSSSQDIDEIDESVDMRLELEKSRNCRDTVYTGESRVDALTLILYKGRSSIDYNQRPGKASSDSYESVGIAITSAVQSLAPNLEGGGGERWVEQTEKVKWDGSADAGREIFMSSSWVVWRYKVLSGIGSKYAGISIANAIQSLTPDLEGERRMKQKVKVNGRDGSGELMRELMRASSLALKAADIEAKDVVDNR</sequence>
<evidence type="ECO:0000313" key="1">
    <source>
        <dbReference type="EMBL" id="KAF9050912.1"/>
    </source>
</evidence>
<accession>A0A9P5TXY0</accession>
<proteinExistence type="predicted"/>
<gene>
    <name evidence="1" type="ORF">BDP27DRAFT_1373579</name>
</gene>
<reference evidence="1" key="1">
    <citation type="submission" date="2020-11" db="EMBL/GenBank/DDBJ databases">
        <authorList>
            <consortium name="DOE Joint Genome Institute"/>
            <person name="Ahrendt S."/>
            <person name="Riley R."/>
            <person name="Andreopoulos W."/>
            <person name="Labutti K."/>
            <person name="Pangilinan J."/>
            <person name="Ruiz-Duenas F.J."/>
            <person name="Barrasa J.M."/>
            <person name="Sanchez-Garcia M."/>
            <person name="Camarero S."/>
            <person name="Miyauchi S."/>
            <person name="Serrano A."/>
            <person name="Linde D."/>
            <person name="Babiker R."/>
            <person name="Drula E."/>
            <person name="Ayuso-Fernandez I."/>
            <person name="Pacheco R."/>
            <person name="Padilla G."/>
            <person name="Ferreira P."/>
            <person name="Barriuso J."/>
            <person name="Kellner H."/>
            <person name="Castanera R."/>
            <person name="Alfaro M."/>
            <person name="Ramirez L."/>
            <person name="Pisabarro A.G."/>
            <person name="Kuo A."/>
            <person name="Tritt A."/>
            <person name="Lipzen A."/>
            <person name="He G."/>
            <person name="Yan M."/>
            <person name="Ng V."/>
            <person name="Cullen D."/>
            <person name="Martin F."/>
            <person name="Rosso M.-N."/>
            <person name="Henrissat B."/>
            <person name="Hibbett D."/>
            <person name="Martinez A.T."/>
            <person name="Grigoriev I.V."/>
        </authorList>
    </citation>
    <scope>NUCLEOTIDE SEQUENCE</scope>
    <source>
        <strain evidence="1">AH 40177</strain>
    </source>
</reference>
<keyword evidence="2" id="KW-1185">Reference proteome</keyword>
<dbReference type="EMBL" id="JADNRY010000465">
    <property type="protein sequence ID" value="KAF9050912.1"/>
    <property type="molecule type" value="Genomic_DNA"/>
</dbReference>
<protein>
    <submittedName>
        <fullName evidence="1">Uncharacterized protein</fullName>
    </submittedName>
</protein>
<dbReference type="Proteomes" id="UP000772434">
    <property type="component" value="Unassembled WGS sequence"/>
</dbReference>
<dbReference type="AlphaFoldDB" id="A0A9P5TXY0"/>
<evidence type="ECO:0000313" key="2">
    <source>
        <dbReference type="Proteomes" id="UP000772434"/>
    </source>
</evidence>
<comment type="caution">
    <text evidence="1">The sequence shown here is derived from an EMBL/GenBank/DDBJ whole genome shotgun (WGS) entry which is preliminary data.</text>
</comment>
<name>A0A9P5TXY0_9AGAR</name>